<proteinExistence type="inferred from homology"/>
<dbReference type="InterPro" id="IPR036705">
    <property type="entry name" value="Ribosyl_crysJ1_sf"/>
</dbReference>
<dbReference type="OrthoDB" id="10250509at2759"/>
<keyword evidence="2" id="KW-0378">Hydrolase</keyword>
<dbReference type="AlphaFoldDB" id="A0A401SWS7"/>
<feature type="binding site" evidence="8">
    <location>
        <position position="211"/>
    </location>
    <ligand>
        <name>Mg(2+)</name>
        <dbReference type="ChEBI" id="CHEBI:18420"/>
        <label>1</label>
    </ligand>
</feature>
<evidence type="ECO:0000256" key="7">
    <source>
        <dbReference type="ARBA" id="ARBA00049810"/>
    </source>
</evidence>
<gene>
    <name evidence="9" type="ORF">chiPu_0013315</name>
</gene>
<dbReference type="STRING" id="137246.A0A401SWS7"/>
<dbReference type="GO" id="GO:0046872">
    <property type="term" value="F:metal ion binding"/>
    <property type="evidence" value="ECO:0007669"/>
    <property type="project" value="UniProtKB-KW"/>
</dbReference>
<keyword evidence="8" id="KW-0460">Magnesium</keyword>
<evidence type="ECO:0000256" key="8">
    <source>
        <dbReference type="PIRSR" id="PIRSR605502-1"/>
    </source>
</evidence>
<dbReference type="EMBL" id="BEZZ01000635">
    <property type="protein sequence ID" value="GCC34838.1"/>
    <property type="molecule type" value="Genomic_DNA"/>
</dbReference>
<comment type="function">
    <text evidence="3">Specifically acts as an arginine mono-ADP-ribosylhydrolase by mediating the removal of mono-ADP-ribose attached to arginine residues on proteins.</text>
</comment>
<dbReference type="OMA" id="ECARMTH"/>
<comment type="caution">
    <text evidence="9">The sequence shown here is derived from an EMBL/GenBank/DDBJ whole genome shotgun (WGS) entry which is preliminary data.</text>
</comment>
<evidence type="ECO:0000256" key="4">
    <source>
        <dbReference type="ARBA" id="ARBA00049725"/>
    </source>
</evidence>
<dbReference type="Gene3D" id="1.10.4080.10">
    <property type="entry name" value="ADP-ribosylation/Crystallin J1"/>
    <property type="match status" value="1"/>
</dbReference>
<sequence length="271" mass="29953">MECNLGLTCMNAVRLLRPGHSDGWKTPFNPKGGGCGAAMRAMCIGLRFPHPNELQMLIEVAVESGRMTHHHPTGYLGSVVAALFTAYAVNDRPIESWGAGLMGVLEKTKSYVENAGHYVSENLAEWSYFENQWKKYLQDRGILNGVSKPIFPVPYDVMERDKFYTSISYSGWGGASGHDAPMIAYDAILGSGNSWRELCNRAVFHGGDSDSTGTIAAAWWGAMYGFDGVPNSNHKRLEYRSRLKLLAEKLFDLSHPGSCSLQKDKMKCCLD</sequence>
<dbReference type="SUPFAM" id="SSF101478">
    <property type="entry name" value="ADP-ribosylglycohydrolase"/>
    <property type="match status" value="1"/>
</dbReference>
<reference evidence="9 10" key="1">
    <citation type="journal article" date="2018" name="Nat. Ecol. Evol.">
        <title>Shark genomes provide insights into elasmobranch evolution and the origin of vertebrates.</title>
        <authorList>
            <person name="Hara Y"/>
            <person name="Yamaguchi K"/>
            <person name="Onimaru K"/>
            <person name="Kadota M"/>
            <person name="Koyanagi M"/>
            <person name="Keeley SD"/>
            <person name="Tatsumi K"/>
            <person name="Tanaka K"/>
            <person name="Motone F"/>
            <person name="Kageyama Y"/>
            <person name="Nozu R"/>
            <person name="Adachi N"/>
            <person name="Nishimura O"/>
            <person name="Nakagawa R"/>
            <person name="Tanegashima C"/>
            <person name="Kiyatake I"/>
            <person name="Matsumoto R"/>
            <person name="Murakumo K"/>
            <person name="Nishida K"/>
            <person name="Terakita A"/>
            <person name="Kuratani S"/>
            <person name="Sato K"/>
            <person name="Hyodo S Kuraku.S."/>
        </authorList>
    </citation>
    <scope>NUCLEOTIDE SEQUENCE [LARGE SCALE GENOMIC DNA]</scope>
</reference>
<dbReference type="Pfam" id="PF03747">
    <property type="entry name" value="ADP_ribosyl_GH"/>
    <property type="match status" value="1"/>
</dbReference>
<evidence type="ECO:0000256" key="1">
    <source>
        <dbReference type="ARBA" id="ARBA00010702"/>
    </source>
</evidence>
<accession>A0A401SWS7</accession>
<dbReference type="PANTHER" id="PTHR16222">
    <property type="entry name" value="ADP-RIBOSYLGLYCOHYDROLASE"/>
    <property type="match status" value="1"/>
</dbReference>
<dbReference type="InterPro" id="IPR005502">
    <property type="entry name" value="Ribosyl_crysJ1"/>
</dbReference>
<evidence type="ECO:0000313" key="10">
    <source>
        <dbReference type="Proteomes" id="UP000287033"/>
    </source>
</evidence>
<evidence type="ECO:0000313" key="9">
    <source>
        <dbReference type="EMBL" id="GCC34838.1"/>
    </source>
</evidence>
<organism evidence="9 10">
    <name type="scientific">Chiloscyllium punctatum</name>
    <name type="common">Brownbanded bambooshark</name>
    <name type="synonym">Hemiscyllium punctatum</name>
    <dbReference type="NCBI Taxonomy" id="137246"/>
    <lineage>
        <taxon>Eukaryota</taxon>
        <taxon>Metazoa</taxon>
        <taxon>Chordata</taxon>
        <taxon>Craniata</taxon>
        <taxon>Vertebrata</taxon>
        <taxon>Chondrichthyes</taxon>
        <taxon>Elasmobranchii</taxon>
        <taxon>Galeomorphii</taxon>
        <taxon>Galeoidea</taxon>
        <taxon>Orectolobiformes</taxon>
        <taxon>Hemiscylliidae</taxon>
        <taxon>Chiloscyllium</taxon>
    </lineage>
</organism>
<name>A0A401SWS7_CHIPU</name>
<protein>
    <recommendedName>
        <fullName evidence="5">ADP-ribosylhydrolase ARH1</fullName>
        <ecNumber evidence="4">3.2.2.19</ecNumber>
    </recommendedName>
    <alternativeName>
        <fullName evidence="6">ADP-ribose-L-arginine cleaving enzyme</fullName>
    </alternativeName>
    <alternativeName>
        <fullName evidence="7">[Protein ADP-ribosylarginine] hydrolase</fullName>
    </alternativeName>
</protein>
<dbReference type="GO" id="GO:0003875">
    <property type="term" value="F:ADP-ribosylarginine hydrolase activity"/>
    <property type="evidence" value="ECO:0007669"/>
    <property type="project" value="UniProtKB-EC"/>
</dbReference>
<keyword evidence="8" id="KW-0479">Metal-binding</keyword>
<keyword evidence="10" id="KW-1185">Reference proteome</keyword>
<evidence type="ECO:0000256" key="5">
    <source>
        <dbReference type="ARBA" id="ARBA00049773"/>
    </source>
</evidence>
<comment type="similarity">
    <text evidence="1">Belongs to the ADP-ribosylglycohydrolase family.</text>
</comment>
<evidence type="ECO:0000256" key="6">
    <source>
        <dbReference type="ARBA" id="ARBA00049798"/>
    </source>
</evidence>
<feature type="binding site" evidence="8">
    <location>
        <position position="208"/>
    </location>
    <ligand>
        <name>Mg(2+)</name>
        <dbReference type="ChEBI" id="CHEBI:18420"/>
        <label>1</label>
    </ligand>
</feature>
<dbReference type="Proteomes" id="UP000287033">
    <property type="component" value="Unassembled WGS sequence"/>
</dbReference>
<dbReference type="InterPro" id="IPR050792">
    <property type="entry name" value="ADP-ribosylglycohydrolase"/>
</dbReference>
<evidence type="ECO:0000256" key="3">
    <source>
        <dbReference type="ARBA" id="ARBA00049582"/>
    </source>
</evidence>
<dbReference type="PANTHER" id="PTHR16222:SF26">
    <property type="entry name" value="ADP-RIBOSYLHYDROLASE ARH1"/>
    <property type="match status" value="1"/>
</dbReference>
<dbReference type="EC" id="3.2.2.19" evidence="4"/>
<feature type="binding site" evidence="8">
    <location>
        <position position="210"/>
    </location>
    <ligand>
        <name>Mg(2+)</name>
        <dbReference type="ChEBI" id="CHEBI:18420"/>
        <label>1</label>
    </ligand>
</feature>
<comment type="cofactor">
    <cofactor evidence="8">
        <name>Mg(2+)</name>
        <dbReference type="ChEBI" id="CHEBI:18420"/>
    </cofactor>
    <text evidence="8">Binds 2 magnesium ions per subunit.</text>
</comment>
<evidence type="ECO:0000256" key="2">
    <source>
        <dbReference type="ARBA" id="ARBA00022801"/>
    </source>
</evidence>